<evidence type="ECO:0000313" key="1">
    <source>
        <dbReference type="EMBL" id="KAB0799883.1"/>
    </source>
</evidence>
<organism evidence="1 2">
    <name type="scientific">Photinus pyralis</name>
    <name type="common">Common eastern firefly</name>
    <name type="synonym">Lampyris pyralis</name>
    <dbReference type="NCBI Taxonomy" id="7054"/>
    <lineage>
        <taxon>Eukaryota</taxon>
        <taxon>Metazoa</taxon>
        <taxon>Ecdysozoa</taxon>
        <taxon>Arthropoda</taxon>
        <taxon>Hexapoda</taxon>
        <taxon>Insecta</taxon>
        <taxon>Pterygota</taxon>
        <taxon>Neoptera</taxon>
        <taxon>Endopterygota</taxon>
        <taxon>Coleoptera</taxon>
        <taxon>Polyphaga</taxon>
        <taxon>Elateriformia</taxon>
        <taxon>Elateroidea</taxon>
        <taxon>Lampyridae</taxon>
        <taxon>Lampyrinae</taxon>
        <taxon>Photinus</taxon>
    </lineage>
</organism>
<evidence type="ECO:0008006" key="3">
    <source>
        <dbReference type="Google" id="ProtNLM"/>
    </source>
</evidence>
<accession>A0A5N4ARI1</accession>
<dbReference type="InParanoid" id="A0A5N4ARI1"/>
<evidence type="ECO:0000313" key="2">
    <source>
        <dbReference type="Proteomes" id="UP000327044"/>
    </source>
</evidence>
<reference evidence="1 2" key="1">
    <citation type="journal article" date="2018" name="Elife">
        <title>Firefly genomes illuminate parallel origins of bioluminescence in beetles.</title>
        <authorList>
            <person name="Fallon T.R."/>
            <person name="Lower S.E."/>
            <person name="Chang C.H."/>
            <person name="Bessho-Uehara M."/>
            <person name="Martin G.J."/>
            <person name="Bewick A.J."/>
            <person name="Behringer M."/>
            <person name="Debat H.J."/>
            <person name="Wong I."/>
            <person name="Day J.C."/>
            <person name="Suvorov A."/>
            <person name="Silva C.J."/>
            <person name="Stanger-Hall K.F."/>
            <person name="Hall D.W."/>
            <person name="Schmitz R.J."/>
            <person name="Nelson D.R."/>
            <person name="Lewis S.M."/>
            <person name="Shigenobu S."/>
            <person name="Bybee S.M."/>
            <person name="Larracuente A.M."/>
            <person name="Oba Y."/>
            <person name="Weng J.K."/>
        </authorList>
    </citation>
    <scope>NUCLEOTIDE SEQUENCE [LARGE SCALE GENOMIC DNA]</scope>
    <source>
        <strain evidence="1">1611_PpyrPB1</strain>
        <tissue evidence="1">Whole body</tissue>
    </source>
</reference>
<comment type="caution">
    <text evidence="1">The sequence shown here is derived from an EMBL/GenBank/DDBJ whole genome shotgun (WGS) entry which is preliminary data.</text>
</comment>
<dbReference type="InterPro" id="IPR013761">
    <property type="entry name" value="SAM/pointed_sf"/>
</dbReference>
<dbReference type="Gene3D" id="1.10.150.50">
    <property type="entry name" value="Transcription Factor, Ets-1"/>
    <property type="match status" value="1"/>
</dbReference>
<keyword evidence="2" id="KW-1185">Reference proteome</keyword>
<dbReference type="SUPFAM" id="SSF47769">
    <property type="entry name" value="SAM/Pointed domain"/>
    <property type="match status" value="1"/>
</dbReference>
<sequence>MEDFLNTWGVPELVPIFKEQKIDFDAFLLLKEEELRTIVPQLGLFLKIRTKLQELQLLQNTEVTLPDIDFHVTEPSTSCSATTVDDNQSNQSCASLNASTSCTNEEITASNHQTHLLAYLNSINDGKEILQAYRLNKELKRRLLVKLIIDRELSGDANRSILKNRFELLSQQIVDIFPTESKFTYYISPRRDAAGKPISAQGKLYDKYSNTRKKYIKLELAENRGKTKKRNYSESIDVPGVLTTPEIDTALNWLHFNVGDWPKIISQWKLTSSVRIQTFKNEDTTIDQYFDLYPALKMPLGHELILIDFITVLPAVNLDIGVKWDILHKSIIRVGSRKKCPIINKIIETHITENEFLTISKNQIEKTAALLVLPLLFPSIVRKKKSKDIHKYSKAELDFVMYVEKEEDLRKVLEEREKRHQIHKTTEQPQIIIIGNVANPKNFVKINEVLYEVECPLKALDICFKSFFVFNASYPASCEQCWVFVQKKIYNIETETDPSFISTNSVYSDILLDQSSTVENAVQPVQSSLQ</sequence>
<dbReference type="AlphaFoldDB" id="A0A5N4ARI1"/>
<dbReference type="Proteomes" id="UP000327044">
    <property type="component" value="Unassembled WGS sequence"/>
</dbReference>
<protein>
    <recommendedName>
        <fullName evidence="3">SAM domain-containing protein</fullName>
    </recommendedName>
</protein>
<proteinExistence type="predicted"/>
<gene>
    <name evidence="1" type="ORF">PPYR_07763</name>
</gene>
<name>A0A5N4ARI1_PHOPY</name>
<dbReference type="EMBL" id="VVIM01000005">
    <property type="protein sequence ID" value="KAB0799883.1"/>
    <property type="molecule type" value="Genomic_DNA"/>
</dbReference>